<name>A0ABQ6VW61_9PROT</name>
<keyword evidence="4" id="KW-1185">Reference proteome</keyword>
<evidence type="ECO:0000259" key="2">
    <source>
        <dbReference type="Pfam" id="PF02470"/>
    </source>
</evidence>
<keyword evidence="1" id="KW-1133">Transmembrane helix</keyword>
<feature type="transmembrane region" description="Helical" evidence="1">
    <location>
        <begin position="7"/>
        <end position="29"/>
    </location>
</feature>
<sequence>MADRQRLIGAAVLGAGAIALAILGMTGWLPIPGRSTEAVVVFESPTNGLDIGSPVNFRGVPVGAVERITVRVDPVDHHTYMPVYILFDPAHAPGRGDLPALSTLLTNGLRAEMVLHSLVTGQTELDLDLDPKVPQRLHPNLTGNMPEIPMGQTALQQMEATLVSTSIQQLHNDLLTALASVRTLAADIDRDMPGMIASVRATSEHAGTAASQIRAAITDVTDHASVTINRLNLLVTTNNREFVARRAELQALISNTHHTMAQARETLAVLRALTDPQSRDRLNLNATMRDVMEAGYGLRGFATEVESNPQLLLMGHNQ</sequence>
<comment type="caution">
    <text evidence="3">The sequence shown here is derived from an EMBL/GenBank/DDBJ whole genome shotgun (WGS) entry which is preliminary data.</text>
</comment>
<keyword evidence="1" id="KW-0472">Membrane</keyword>
<dbReference type="RefSeq" id="WP_153470324.1">
    <property type="nucleotide sequence ID" value="NZ_QYAZ01000001.1"/>
</dbReference>
<evidence type="ECO:0000313" key="4">
    <source>
        <dbReference type="Proteomes" id="UP000427842"/>
    </source>
</evidence>
<dbReference type="Proteomes" id="UP000427842">
    <property type="component" value="Unassembled WGS sequence"/>
</dbReference>
<organism evidence="3 4">
    <name type="scientific">Komagataeibacter medellinensis</name>
    <dbReference type="NCBI Taxonomy" id="1177712"/>
    <lineage>
        <taxon>Bacteria</taxon>
        <taxon>Pseudomonadati</taxon>
        <taxon>Pseudomonadota</taxon>
        <taxon>Alphaproteobacteria</taxon>
        <taxon>Acetobacterales</taxon>
        <taxon>Acetobacteraceae</taxon>
        <taxon>Komagataeibacter</taxon>
    </lineage>
</organism>
<evidence type="ECO:0000313" key="3">
    <source>
        <dbReference type="EMBL" id="KAB8124410.1"/>
    </source>
</evidence>
<feature type="domain" description="Mce/MlaD" evidence="2">
    <location>
        <begin position="44"/>
        <end position="128"/>
    </location>
</feature>
<dbReference type="EMBL" id="QYAZ01000001">
    <property type="protein sequence ID" value="KAB8124410.1"/>
    <property type="molecule type" value="Genomic_DNA"/>
</dbReference>
<dbReference type="InterPro" id="IPR003399">
    <property type="entry name" value="Mce/MlaD"/>
</dbReference>
<dbReference type="Pfam" id="PF02470">
    <property type="entry name" value="MlaD"/>
    <property type="match status" value="1"/>
</dbReference>
<evidence type="ECO:0000256" key="1">
    <source>
        <dbReference type="SAM" id="Phobius"/>
    </source>
</evidence>
<proteinExistence type="predicted"/>
<gene>
    <name evidence="3" type="ORF">D3W54_09665</name>
</gene>
<keyword evidence="1" id="KW-0812">Transmembrane</keyword>
<accession>A0ABQ6VW61</accession>
<reference evidence="3 4" key="1">
    <citation type="submission" date="2018-09" db="EMBL/GenBank/DDBJ databases">
        <title>Genome sequence and characterization of the bcs clusters for the production of nanocellulose from the low pH resistant strain Komagataeibacter medellinensis ID13488.</title>
        <authorList>
            <person name="Hernandez-Arriaga A.M."/>
            <person name="Del Cerro C."/>
            <person name="Urbina L."/>
            <person name="Eceiza A."/>
            <person name="Retegi A."/>
            <person name="Prieto M.A."/>
        </authorList>
    </citation>
    <scope>NUCLEOTIDE SEQUENCE [LARGE SCALE GENOMIC DNA]</scope>
    <source>
        <strain evidence="3 4">ID13488</strain>
    </source>
</reference>
<protein>
    <submittedName>
        <fullName evidence="3">MCE family protein</fullName>
    </submittedName>
</protein>